<gene>
    <name evidence="2" type="ORF">K432DRAFT_325301</name>
</gene>
<feature type="non-terminal residue" evidence="2">
    <location>
        <position position="158"/>
    </location>
</feature>
<evidence type="ECO:0000313" key="2">
    <source>
        <dbReference type="EMBL" id="OCK81940.1"/>
    </source>
</evidence>
<dbReference type="EMBL" id="KV744904">
    <property type="protein sequence ID" value="OCK81940.1"/>
    <property type="molecule type" value="Genomic_DNA"/>
</dbReference>
<accession>A0A8E2EDB0</accession>
<evidence type="ECO:0000256" key="1">
    <source>
        <dbReference type="SAM" id="SignalP"/>
    </source>
</evidence>
<reference evidence="2 3" key="1">
    <citation type="journal article" date="2016" name="Nat. Commun.">
        <title>Ectomycorrhizal ecology is imprinted in the genome of the dominant symbiotic fungus Cenococcum geophilum.</title>
        <authorList>
            <consortium name="DOE Joint Genome Institute"/>
            <person name="Peter M."/>
            <person name="Kohler A."/>
            <person name="Ohm R.A."/>
            <person name="Kuo A."/>
            <person name="Krutzmann J."/>
            <person name="Morin E."/>
            <person name="Arend M."/>
            <person name="Barry K.W."/>
            <person name="Binder M."/>
            <person name="Choi C."/>
            <person name="Clum A."/>
            <person name="Copeland A."/>
            <person name="Grisel N."/>
            <person name="Haridas S."/>
            <person name="Kipfer T."/>
            <person name="LaButti K."/>
            <person name="Lindquist E."/>
            <person name="Lipzen A."/>
            <person name="Maire R."/>
            <person name="Meier B."/>
            <person name="Mihaltcheva S."/>
            <person name="Molinier V."/>
            <person name="Murat C."/>
            <person name="Poggeler S."/>
            <person name="Quandt C.A."/>
            <person name="Sperisen C."/>
            <person name="Tritt A."/>
            <person name="Tisserant E."/>
            <person name="Crous P.W."/>
            <person name="Henrissat B."/>
            <person name="Nehls U."/>
            <person name="Egli S."/>
            <person name="Spatafora J.W."/>
            <person name="Grigoriev I.V."/>
            <person name="Martin F.M."/>
        </authorList>
    </citation>
    <scope>NUCLEOTIDE SEQUENCE [LARGE SCALE GENOMIC DNA]</scope>
    <source>
        <strain evidence="2 3">CBS 459.81</strain>
    </source>
</reference>
<dbReference type="AlphaFoldDB" id="A0A8E2EDB0"/>
<feature type="chain" id="PRO_5034352864" evidence="1">
    <location>
        <begin position="24"/>
        <end position="158"/>
    </location>
</feature>
<name>A0A8E2EDB0_9PEZI</name>
<evidence type="ECO:0000313" key="3">
    <source>
        <dbReference type="Proteomes" id="UP000250266"/>
    </source>
</evidence>
<keyword evidence="1" id="KW-0732">Signal</keyword>
<organism evidence="2 3">
    <name type="scientific">Lepidopterella palustris CBS 459.81</name>
    <dbReference type="NCBI Taxonomy" id="1314670"/>
    <lineage>
        <taxon>Eukaryota</taxon>
        <taxon>Fungi</taxon>
        <taxon>Dikarya</taxon>
        <taxon>Ascomycota</taxon>
        <taxon>Pezizomycotina</taxon>
        <taxon>Dothideomycetes</taxon>
        <taxon>Pleosporomycetidae</taxon>
        <taxon>Mytilinidiales</taxon>
        <taxon>Argynnaceae</taxon>
        <taxon>Lepidopterella</taxon>
    </lineage>
</organism>
<dbReference type="Proteomes" id="UP000250266">
    <property type="component" value="Unassembled WGS sequence"/>
</dbReference>
<sequence length="158" mass="16492">MPSFPLPLTLLILTLLTPLPTSASVAIVVPDSAIHLMPHNTLFARQVSNLQTFNGSLGGPAAAITNSGDPKRPFEVDGSTFTDFQSAAQRTCDNQANTCSNAANAAGNKGGFTVSDCNTQKTACESAQASATTQSFVTVQSQNIGPDPQFPDFDLICD</sequence>
<keyword evidence="3" id="KW-1185">Reference proteome</keyword>
<feature type="signal peptide" evidence="1">
    <location>
        <begin position="1"/>
        <end position="23"/>
    </location>
</feature>
<dbReference type="OrthoDB" id="2507450at2759"/>
<protein>
    <submittedName>
        <fullName evidence="2">Uncharacterized protein</fullName>
    </submittedName>
</protein>
<proteinExistence type="predicted"/>